<evidence type="ECO:0000313" key="14">
    <source>
        <dbReference type="Proteomes" id="UP001595766"/>
    </source>
</evidence>
<dbReference type="InterPro" id="IPR002694">
    <property type="entry name" value="Znf_CHC2"/>
</dbReference>
<gene>
    <name evidence="13" type="ORF">ACFOUP_12335</name>
</gene>
<dbReference type="InterPro" id="IPR037068">
    <property type="entry name" value="DNA_primase_core_N_sf"/>
</dbReference>
<evidence type="ECO:0000256" key="1">
    <source>
        <dbReference type="ARBA" id="ARBA00022478"/>
    </source>
</evidence>
<feature type="region of interest" description="Disordered" evidence="10">
    <location>
        <begin position="407"/>
        <end position="426"/>
    </location>
</feature>
<dbReference type="Gene3D" id="3.90.580.10">
    <property type="entry name" value="Zinc finger, CHC2-type domain"/>
    <property type="match status" value="1"/>
</dbReference>
<dbReference type="InterPro" id="IPR006171">
    <property type="entry name" value="TOPRIM_dom"/>
</dbReference>
<keyword evidence="3" id="KW-0808">Transferase</keyword>
<reference evidence="14" key="1">
    <citation type="journal article" date="2019" name="Int. J. Syst. Evol. Microbiol.">
        <title>The Global Catalogue of Microorganisms (GCM) 10K type strain sequencing project: providing services to taxonomists for standard genome sequencing and annotation.</title>
        <authorList>
            <consortium name="The Broad Institute Genomics Platform"/>
            <consortium name="The Broad Institute Genome Sequencing Center for Infectious Disease"/>
            <person name="Wu L."/>
            <person name="Ma J."/>
        </authorList>
    </citation>
    <scope>NUCLEOTIDE SEQUENCE [LARGE SCALE GENOMIC DNA]</scope>
    <source>
        <strain evidence="14">CECT 8551</strain>
    </source>
</reference>
<feature type="domain" description="Toprim" evidence="12">
    <location>
        <begin position="234"/>
        <end position="319"/>
    </location>
</feature>
<evidence type="ECO:0000313" key="13">
    <source>
        <dbReference type="EMBL" id="MFC3977167.1"/>
    </source>
</evidence>
<dbReference type="SMART" id="SM00400">
    <property type="entry name" value="ZnF_CHCC"/>
    <property type="match status" value="1"/>
</dbReference>
<comment type="caution">
    <text evidence="13">The sequence shown here is derived from an EMBL/GenBank/DDBJ whole genome shotgun (WGS) entry which is preliminary data.</text>
</comment>
<evidence type="ECO:0000256" key="10">
    <source>
        <dbReference type="SAM" id="MobiDB-lite"/>
    </source>
</evidence>
<keyword evidence="6" id="KW-0479">Metal-binding</keyword>
<accession>A0ABV8EQ65</accession>
<evidence type="ECO:0000256" key="5">
    <source>
        <dbReference type="ARBA" id="ARBA00022705"/>
    </source>
</evidence>
<keyword evidence="9" id="KW-0804">Transcription</keyword>
<evidence type="ECO:0000256" key="2">
    <source>
        <dbReference type="ARBA" id="ARBA00022515"/>
    </source>
</evidence>
<dbReference type="SUPFAM" id="SSF56731">
    <property type="entry name" value="DNA primase core"/>
    <property type="match status" value="1"/>
</dbReference>
<feature type="domain" description="Zinc finger CHC2-type" evidence="11">
    <location>
        <begin position="31"/>
        <end position="86"/>
    </location>
</feature>
<evidence type="ECO:0000259" key="12">
    <source>
        <dbReference type="SMART" id="SM00493"/>
    </source>
</evidence>
<feature type="region of interest" description="Disordered" evidence="10">
    <location>
        <begin position="377"/>
        <end position="399"/>
    </location>
</feature>
<name>A0ABV8EQ65_9BACT</name>
<evidence type="ECO:0000256" key="9">
    <source>
        <dbReference type="ARBA" id="ARBA00023163"/>
    </source>
</evidence>
<dbReference type="Gene3D" id="3.40.1360.10">
    <property type="match status" value="1"/>
</dbReference>
<protein>
    <submittedName>
        <fullName evidence="13">CHC2 zinc finger domain-containing protein</fullName>
    </submittedName>
</protein>
<dbReference type="Pfam" id="PF01807">
    <property type="entry name" value="Zn_ribbon_DnaG"/>
    <property type="match status" value="1"/>
</dbReference>
<dbReference type="PANTHER" id="PTHR30313">
    <property type="entry name" value="DNA PRIMASE"/>
    <property type="match status" value="1"/>
</dbReference>
<dbReference type="SUPFAM" id="SSF57783">
    <property type="entry name" value="Zinc beta-ribbon"/>
    <property type="match status" value="1"/>
</dbReference>
<sequence>MEIQEIKTRLTLKEVLEHYGLKPDKQSRLNCPFHDDKTPSMQVYYKTQTAYCFSSNCPTHGKSLDVIDFIMHMEQTDKHQAILKAGELITGTASPAQKLTRVALLTNMFTYFKNAMHNSRPAREYLESRGLDHGKTDVGYNSGQFHHGTRKDNELIEACLKYGLLLDRGHVNNRTGEKAYSPFGKGGIVFPLRNSENQITSLYFRSTADDRQARHFYLKDRQGLYPCYPKQEATKLILTEAIIDAATLLQIPGITNESRQDGTGYQILACYGTNGLTEEHISAIQSLNNLEEIVFFFDGDAAGLEGARKQGEKLKGLLPEIKISRVNTPEGEDVNSLYVNHADSAEELFRHLLDSRTHFESPNGSFYSSNEKKEIREQIPLKTEQKDHQRDQNGSDEIKKEVRKQVIQPAVPEPSKSVPQPKVNTQETNRCHAAGRFDTSNPHRIIYFTDTAHYYVKGGVRQEPDRLQISLMVEGKGNSAYNRYRNRLDLYENKQTERIAREAAEKLNLRADLLELDLCRLTDLLEDYRDSRETGQKQESTRAALDSTASGRCRDFLGKPNLIQRINGLIGKAGVVGEENNRVFLFCIAASYGMPDTLHALIQGSSGSGKTHLLVKISSFIPDEDVKRFTRVTESSFYNYGMYDLKNKLICLEDLDGMKEEAQLAFRELQSREMLSSSTTGQDEKGNNRAYEKIVYGPIASMACTTKGEIYEDNMNRCFLIAVDETKEQTQRIIQYQNQKASGKIDGQEERKATEFIQDCIRMLKPHEVVNPYADKVNLPEEAHKIRRLNGLYQSFVKQMTLMNQYRRKKDQKGRLITEKEDLQVAAEIMFDSIVLKIDELDGSLRLFYEQLKTYVKSKGEAYESYSFGQREIRQTLNISKSQLQRYIHDLLSLEYICQAGGHINKGYRYKIVYWDDVAKLKGKVKRHLQGQLDQLEILATH</sequence>
<evidence type="ECO:0000256" key="4">
    <source>
        <dbReference type="ARBA" id="ARBA00022695"/>
    </source>
</evidence>
<dbReference type="SMART" id="SM00493">
    <property type="entry name" value="TOPRIM"/>
    <property type="match status" value="1"/>
</dbReference>
<evidence type="ECO:0000259" key="11">
    <source>
        <dbReference type="SMART" id="SM00400"/>
    </source>
</evidence>
<keyword evidence="1" id="KW-0240">DNA-directed RNA polymerase</keyword>
<evidence type="ECO:0000256" key="7">
    <source>
        <dbReference type="ARBA" id="ARBA00022771"/>
    </source>
</evidence>
<organism evidence="13 14">
    <name type="scientific">Belliella kenyensis</name>
    <dbReference type="NCBI Taxonomy" id="1472724"/>
    <lineage>
        <taxon>Bacteria</taxon>
        <taxon>Pseudomonadati</taxon>
        <taxon>Bacteroidota</taxon>
        <taxon>Cytophagia</taxon>
        <taxon>Cytophagales</taxon>
        <taxon>Cyclobacteriaceae</taxon>
        <taxon>Belliella</taxon>
    </lineage>
</organism>
<keyword evidence="8" id="KW-0862">Zinc</keyword>
<proteinExistence type="predicted"/>
<evidence type="ECO:0000256" key="8">
    <source>
        <dbReference type="ARBA" id="ARBA00022833"/>
    </source>
</evidence>
<dbReference type="InterPro" id="IPR034151">
    <property type="entry name" value="TOPRIM_DnaG_bac"/>
</dbReference>
<evidence type="ECO:0000256" key="3">
    <source>
        <dbReference type="ARBA" id="ARBA00022679"/>
    </source>
</evidence>
<dbReference type="SUPFAM" id="SSF52540">
    <property type="entry name" value="P-loop containing nucleoside triphosphate hydrolases"/>
    <property type="match status" value="1"/>
</dbReference>
<dbReference type="PANTHER" id="PTHR30313:SF2">
    <property type="entry name" value="DNA PRIMASE"/>
    <property type="match status" value="1"/>
</dbReference>
<dbReference type="InterPro" id="IPR050219">
    <property type="entry name" value="DnaG_primase"/>
</dbReference>
<evidence type="ECO:0000256" key="6">
    <source>
        <dbReference type="ARBA" id="ARBA00022723"/>
    </source>
</evidence>
<keyword evidence="14" id="KW-1185">Reference proteome</keyword>
<dbReference type="InterPro" id="IPR027417">
    <property type="entry name" value="P-loop_NTPase"/>
</dbReference>
<keyword evidence="4" id="KW-0548">Nucleotidyltransferase</keyword>
<dbReference type="InterPro" id="IPR036977">
    <property type="entry name" value="DNA_primase_Znf_CHC2"/>
</dbReference>
<dbReference type="CDD" id="cd03364">
    <property type="entry name" value="TOPRIM_DnaG_primases"/>
    <property type="match status" value="1"/>
</dbReference>
<keyword evidence="2" id="KW-0639">Primosome</keyword>
<keyword evidence="7" id="KW-0863">Zinc-finger</keyword>
<dbReference type="Pfam" id="PF13155">
    <property type="entry name" value="Toprim_2"/>
    <property type="match status" value="1"/>
</dbReference>
<dbReference type="RefSeq" id="WP_241291743.1">
    <property type="nucleotide sequence ID" value="NZ_JAKZGR010000002.1"/>
</dbReference>
<dbReference type="Proteomes" id="UP001595766">
    <property type="component" value="Unassembled WGS sequence"/>
</dbReference>
<dbReference type="EMBL" id="JBHSAV010000053">
    <property type="protein sequence ID" value="MFC3977167.1"/>
    <property type="molecule type" value="Genomic_DNA"/>
</dbReference>
<keyword evidence="5" id="KW-0235">DNA replication</keyword>
<dbReference type="Gene3D" id="3.90.980.10">
    <property type="entry name" value="DNA primase, catalytic core, N-terminal domain"/>
    <property type="match status" value="1"/>
</dbReference>